<dbReference type="GO" id="GO:0000724">
    <property type="term" value="P:double-strand break repair via homologous recombination"/>
    <property type="evidence" value="ECO:0007669"/>
    <property type="project" value="TreeGrafter"/>
</dbReference>
<reference evidence="5 6" key="1">
    <citation type="journal article" date="2024" name="Insects">
        <title>An Improved Chromosome-Level Genome Assembly of the Firefly Pyrocoelia pectoralis.</title>
        <authorList>
            <person name="Fu X."/>
            <person name="Meyer-Rochow V.B."/>
            <person name="Ballantyne L."/>
            <person name="Zhu X."/>
        </authorList>
    </citation>
    <scope>NUCLEOTIDE SEQUENCE [LARGE SCALE GENOMIC DNA]</scope>
    <source>
        <strain evidence="5">XCY_ONT2</strain>
    </source>
</reference>
<organism evidence="5 6">
    <name type="scientific">Pyrocoelia pectoralis</name>
    <dbReference type="NCBI Taxonomy" id="417401"/>
    <lineage>
        <taxon>Eukaryota</taxon>
        <taxon>Metazoa</taxon>
        <taxon>Ecdysozoa</taxon>
        <taxon>Arthropoda</taxon>
        <taxon>Hexapoda</taxon>
        <taxon>Insecta</taxon>
        <taxon>Pterygota</taxon>
        <taxon>Neoptera</taxon>
        <taxon>Endopterygota</taxon>
        <taxon>Coleoptera</taxon>
        <taxon>Polyphaga</taxon>
        <taxon>Elateriformia</taxon>
        <taxon>Elateroidea</taxon>
        <taxon>Lampyridae</taxon>
        <taxon>Lampyrinae</taxon>
        <taxon>Pyrocoelia</taxon>
    </lineage>
</organism>
<evidence type="ECO:0000256" key="2">
    <source>
        <dbReference type="ARBA" id="ARBA00005563"/>
    </source>
</evidence>
<sequence length="228" mass="26166">MRFRAVLMDNAAMKDFLSTVNSLSKLGKECVMRIVSRHVYFIIPDDDSGPRRPLVWCELPVNFYFREFNLDGMSQEQNEIYLGLSTAMLAKSLSTVKQNVKSLKIKLTNKQAPCLTLEIELMSTEGLQNRQLIHDIPVEVIGRKHWNDYAEPQFNDFHSFLQVSMQMPNLKPIKSIVERMKNMSNSLMVSATKFGKLSLQIKTNMVNLTAHFENLGIESFAGKNSKWK</sequence>
<dbReference type="GO" id="GO:0035861">
    <property type="term" value="C:site of double-strand break"/>
    <property type="evidence" value="ECO:0007669"/>
    <property type="project" value="TreeGrafter"/>
</dbReference>
<dbReference type="PANTHER" id="PTHR12900">
    <property type="entry name" value="MITOTIC AND DNA DAMAGE CHECKPOINT PROTEIN HUS1"/>
    <property type="match status" value="1"/>
</dbReference>
<dbReference type="GO" id="GO:0030896">
    <property type="term" value="C:checkpoint clamp complex"/>
    <property type="evidence" value="ECO:0007669"/>
    <property type="project" value="InterPro"/>
</dbReference>
<dbReference type="Gene3D" id="3.70.10.10">
    <property type="match status" value="1"/>
</dbReference>
<comment type="caution">
    <text evidence="5">The sequence shown here is derived from an EMBL/GenBank/DDBJ whole genome shotgun (WGS) entry which is preliminary data.</text>
</comment>
<dbReference type="GO" id="GO:0044778">
    <property type="term" value="P:meiotic DNA integrity checkpoint signaling"/>
    <property type="evidence" value="ECO:0007669"/>
    <property type="project" value="TreeGrafter"/>
</dbReference>
<gene>
    <name evidence="5" type="ORF">RI129_002482</name>
</gene>
<dbReference type="GO" id="GO:0031573">
    <property type="term" value="P:mitotic intra-S DNA damage checkpoint signaling"/>
    <property type="evidence" value="ECO:0007669"/>
    <property type="project" value="TreeGrafter"/>
</dbReference>
<evidence type="ECO:0000256" key="1">
    <source>
        <dbReference type="ARBA" id="ARBA00004123"/>
    </source>
</evidence>
<dbReference type="Pfam" id="PF04005">
    <property type="entry name" value="Hus1"/>
    <property type="match status" value="1"/>
</dbReference>
<evidence type="ECO:0000313" key="5">
    <source>
        <dbReference type="EMBL" id="KAK5647590.1"/>
    </source>
</evidence>
<comment type="subcellular location">
    <subcellularLocation>
        <location evidence="1">Nucleus</location>
    </subcellularLocation>
</comment>
<protein>
    <recommendedName>
        <fullName evidence="4">Checkpoint protein</fullName>
    </recommendedName>
</protein>
<dbReference type="Proteomes" id="UP001329430">
    <property type="component" value="Chromosome 2"/>
</dbReference>
<keyword evidence="3" id="KW-0539">Nucleus</keyword>
<proteinExistence type="inferred from homology"/>
<dbReference type="InterPro" id="IPR016580">
    <property type="entry name" value="HUS1"/>
</dbReference>
<keyword evidence="6" id="KW-1185">Reference proteome</keyword>
<dbReference type="GO" id="GO:0005730">
    <property type="term" value="C:nucleolus"/>
    <property type="evidence" value="ECO:0007669"/>
    <property type="project" value="InterPro"/>
</dbReference>
<dbReference type="GO" id="GO:0006289">
    <property type="term" value="P:nucleotide-excision repair"/>
    <property type="evidence" value="ECO:0007669"/>
    <property type="project" value="TreeGrafter"/>
</dbReference>
<dbReference type="GO" id="GO:0000723">
    <property type="term" value="P:telomere maintenance"/>
    <property type="evidence" value="ECO:0007669"/>
    <property type="project" value="TreeGrafter"/>
</dbReference>
<comment type="similarity">
    <text evidence="2 4">Belongs to the HUS1 family.</text>
</comment>
<dbReference type="PIRSF" id="PIRSF011312">
    <property type="entry name" value="Cell_cycle_HUS1"/>
    <property type="match status" value="1"/>
</dbReference>
<dbReference type="EMBL" id="JAVRBK010000002">
    <property type="protein sequence ID" value="KAK5647590.1"/>
    <property type="molecule type" value="Genomic_DNA"/>
</dbReference>
<dbReference type="AlphaFoldDB" id="A0AAN7VFE3"/>
<dbReference type="InterPro" id="IPR007150">
    <property type="entry name" value="HUS1/Mec3"/>
</dbReference>
<evidence type="ECO:0000256" key="3">
    <source>
        <dbReference type="ARBA" id="ARBA00023242"/>
    </source>
</evidence>
<dbReference type="GO" id="GO:0033314">
    <property type="term" value="P:mitotic DNA replication checkpoint signaling"/>
    <property type="evidence" value="ECO:0007669"/>
    <property type="project" value="TreeGrafter"/>
</dbReference>
<evidence type="ECO:0000313" key="6">
    <source>
        <dbReference type="Proteomes" id="UP001329430"/>
    </source>
</evidence>
<evidence type="ECO:0000256" key="4">
    <source>
        <dbReference type="PIRNR" id="PIRNR011312"/>
    </source>
</evidence>
<dbReference type="PANTHER" id="PTHR12900:SF0">
    <property type="entry name" value="CHECKPOINT PROTEIN"/>
    <property type="match status" value="1"/>
</dbReference>
<name>A0AAN7VFE3_9COLE</name>
<accession>A0AAN7VFE3</accession>